<evidence type="ECO:0000259" key="4">
    <source>
        <dbReference type="SMART" id="SM00861"/>
    </source>
</evidence>
<gene>
    <name evidence="5" type="ORF">HMPREF9488_03588</name>
</gene>
<dbReference type="Pfam" id="PF02779">
    <property type="entry name" value="Transket_pyr"/>
    <property type="match status" value="1"/>
</dbReference>
<keyword evidence="3" id="KW-0786">Thiamine pyrophosphate</keyword>
<evidence type="ECO:0000313" key="5">
    <source>
        <dbReference type="EMBL" id="EFW03109.1"/>
    </source>
</evidence>
<proteinExistence type="inferred from homology"/>
<dbReference type="AlphaFoldDB" id="E7GFP5"/>
<dbReference type="SUPFAM" id="SSF52922">
    <property type="entry name" value="TK C-terminal domain-like"/>
    <property type="match status" value="1"/>
</dbReference>
<dbReference type="InterPro" id="IPR029061">
    <property type="entry name" value="THDP-binding"/>
</dbReference>
<evidence type="ECO:0000256" key="1">
    <source>
        <dbReference type="ARBA" id="ARBA00001964"/>
    </source>
</evidence>
<dbReference type="RefSeq" id="WP_008790670.1">
    <property type="nucleotide sequence ID" value="NZ_AKCB01000001.1"/>
</dbReference>
<dbReference type="EMBL" id="ADKX01000051">
    <property type="protein sequence ID" value="EFW03109.1"/>
    <property type="molecule type" value="Genomic_DNA"/>
</dbReference>
<dbReference type="PANTHER" id="PTHR43825:SF1">
    <property type="entry name" value="TRANSKETOLASE-LIKE PYRIMIDINE-BINDING DOMAIN-CONTAINING PROTEIN"/>
    <property type="match status" value="1"/>
</dbReference>
<comment type="cofactor">
    <cofactor evidence="1">
        <name>thiamine diphosphate</name>
        <dbReference type="ChEBI" id="CHEBI:58937"/>
    </cofactor>
</comment>
<dbReference type="OrthoDB" id="8732661at2"/>
<dbReference type="STRING" id="100884.GCA_000269565_01791"/>
<dbReference type="InterPro" id="IPR009014">
    <property type="entry name" value="Transketo_C/PFOR_II"/>
</dbReference>
<protein>
    <submittedName>
        <fullName evidence="5">Transketolase domain-containing protein</fullName>
    </submittedName>
</protein>
<dbReference type="Proteomes" id="UP000003157">
    <property type="component" value="Unassembled WGS sequence"/>
</dbReference>
<reference evidence="5 6" key="1">
    <citation type="submission" date="2010-12" db="EMBL/GenBank/DDBJ databases">
        <title>The Genome Sequence of Coprobacillus sp. strain 29_1.</title>
        <authorList>
            <consortium name="The Broad Institute Genome Sequencing Platform"/>
            <person name="Earl A."/>
            <person name="Ward D."/>
            <person name="Feldgarden M."/>
            <person name="Gevers D."/>
            <person name="Daigneault M."/>
            <person name="Sibley C.D."/>
            <person name="White A."/>
            <person name="Strauss J."/>
            <person name="Allen-Vercoe E."/>
            <person name="Young S.K."/>
            <person name="Zeng Q."/>
            <person name="Gargeya S."/>
            <person name="Fitzgerald M."/>
            <person name="Haas B."/>
            <person name="Abouelleil A."/>
            <person name="Alvarado L."/>
            <person name="Arachchi H.M."/>
            <person name="Berlin A."/>
            <person name="Brown A."/>
            <person name="Chapman S.B."/>
            <person name="Chen Z."/>
            <person name="Dunbar C."/>
            <person name="Freedman E."/>
            <person name="Gearin G."/>
            <person name="Gellesch M."/>
            <person name="Goldberg J."/>
            <person name="Griggs A."/>
            <person name="Gujja S."/>
            <person name="Heilman E."/>
            <person name="Heiman D."/>
            <person name="Howarth C."/>
            <person name="Larson L."/>
            <person name="Lui A."/>
            <person name="MacDonald P.J.P."/>
            <person name="Mehta T."/>
            <person name="Montmayeur A."/>
            <person name="Murphy C."/>
            <person name="Neiman D."/>
            <person name="Pearson M."/>
            <person name="Priest M."/>
            <person name="Roberts A."/>
            <person name="Saif S."/>
            <person name="Shea T."/>
            <person name="Shenoy N."/>
            <person name="Sisk P."/>
            <person name="Stolte C."/>
            <person name="Sykes S."/>
            <person name="White J."/>
            <person name="Yandava C."/>
            <person name="Nusbaum C."/>
            <person name="Birren B."/>
        </authorList>
    </citation>
    <scope>NUCLEOTIDE SEQUENCE [LARGE SCALE GENOMIC DNA]</scope>
    <source>
        <strain evidence="5 6">29_1</strain>
    </source>
</reference>
<feature type="domain" description="Transketolase-like pyrimidine-binding" evidence="4">
    <location>
        <begin position="4"/>
        <end position="170"/>
    </location>
</feature>
<dbReference type="PANTHER" id="PTHR43825">
    <property type="entry name" value="PYRUVATE DEHYDROGENASE E1 COMPONENT"/>
    <property type="match status" value="1"/>
</dbReference>
<dbReference type="SUPFAM" id="SSF52518">
    <property type="entry name" value="Thiamin diphosphate-binding fold (THDP-binding)"/>
    <property type="match status" value="1"/>
</dbReference>
<name>E7GFP5_9FIRM</name>
<dbReference type="HOGENOM" id="CLU_009227_1_1_9"/>
<evidence type="ECO:0000256" key="3">
    <source>
        <dbReference type="ARBA" id="ARBA00023052"/>
    </source>
</evidence>
<keyword evidence="6" id="KW-1185">Reference proteome</keyword>
<accession>E7GFP5</accession>
<evidence type="ECO:0000256" key="2">
    <source>
        <dbReference type="ARBA" id="ARBA00007131"/>
    </source>
</evidence>
<dbReference type="InterPro" id="IPR033248">
    <property type="entry name" value="Transketolase_C"/>
</dbReference>
<comment type="similarity">
    <text evidence="2">Belongs to the transketolase family.</text>
</comment>
<dbReference type="Pfam" id="PF02780">
    <property type="entry name" value="Transketolase_C"/>
    <property type="match status" value="1"/>
</dbReference>
<dbReference type="SMART" id="SM00861">
    <property type="entry name" value="Transket_pyr"/>
    <property type="match status" value="1"/>
</dbReference>
<sequence>MSRISNRAVICEKLLEYAKKDSQICIVTSDSRGSASLTPFANQYPDRIIEVGIAEQNLVGVSAGLAYAGLKPYAASPACFLTMRSIEQIKVDVAYSKTNVKLIGISAGVSYGALGMTHHSLQDIAVLAAIPNMTIIAPADRYETAKMMDALQKFEGPVYIRVSRNPVDDVYSHTDFDYQIGKANILKQGDDITLIAYGDMVNVIDKAGQILETQGIHARVINMHTIKPLDKEVIIKAANETKGIIVVEEHSIYNGLGSLVSQIVCANHPCPVKTVALPDDTLVTGEAQELFDHYDLTKENIACMAKEMLEG</sequence>
<dbReference type="InterPro" id="IPR005475">
    <property type="entry name" value="Transketolase-like_Pyr-bd"/>
</dbReference>
<dbReference type="InterPro" id="IPR051157">
    <property type="entry name" value="PDH/Transketolase"/>
</dbReference>
<dbReference type="GeneID" id="78229655"/>
<dbReference type="eggNOG" id="COG3958">
    <property type="taxonomic scope" value="Bacteria"/>
</dbReference>
<evidence type="ECO:0000313" key="6">
    <source>
        <dbReference type="Proteomes" id="UP000003157"/>
    </source>
</evidence>
<dbReference type="CDD" id="cd07033">
    <property type="entry name" value="TPP_PYR_DXS_TK_like"/>
    <property type="match status" value="1"/>
</dbReference>
<dbReference type="Gene3D" id="3.40.50.970">
    <property type="match status" value="1"/>
</dbReference>
<comment type="caution">
    <text evidence="5">The sequence shown here is derived from an EMBL/GenBank/DDBJ whole genome shotgun (WGS) entry which is preliminary data.</text>
</comment>
<dbReference type="Gene3D" id="3.40.50.920">
    <property type="match status" value="1"/>
</dbReference>
<dbReference type="FunFam" id="3.40.50.970:FF:000129">
    <property type="entry name" value="Transketolase"/>
    <property type="match status" value="1"/>
</dbReference>
<organism evidence="5 6">
    <name type="scientific">Coprobacillus cateniformis</name>
    <dbReference type="NCBI Taxonomy" id="100884"/>
    <lineage>
        <taxon>Bacteria</taxon>
        <taxon>Bacillati</taxon>
        <taxon>Bacillota</taxon>
        <taxon>Erysipelotrichia</taxon>
        <taxon>Erysipelotrichales</taxon>
        <taxon>Coprobacillaceae</taxon>
        <taxon>Coprobacillus</taxon>
    </lineage>
</organism>